<dbReference type="SUPFAM" id="SSF48726">
    <property type="entry name" value="Immunoglobulin"/>
    <property type="match status" value="3"/>
</dbReference>
<evidence type="ECO:0000256" key="6">
    <source>
        <dbReference type="ARBA" id="ARBA00022737"/>
    </source>
</evidence>
<dbReference type="Pfam" id="PF13927">
    <property type="entry name" value="Ig_3"/>
    <property type="match status" value="1"/>
</dbReference>
<feature type="domain" description="Fibronectin type-III" evidence="20">
    <location>
        <begin position="619"/>
        <end position="715"/>
    </location>
</feature>
<evidence type="ECO:0000256" key="10">
    <source>
        <dbReference type="ARBA" id="ARBA00023136"/>
    </source>
</evidence>
<dbReference type="GeneID" id="101860678"/>
<dbReference type="InterPro" id="IPR016130">
    <property type="entry name" value="Tyr_Pase_AS"/>
</dbReference>
<gene>
    <name evidence="22" type="primary">LOC101860678</name>
</gene>
<dbReference type="InterPro" id="IPR000242">
    <property type="entry name" value="PTP_cat"/>
</dbReference>
<dbReference type="InterPro" id="IPR036116">
    <property type="entry name" value="FN3_sf"/>
</dbReference>
<dbReference type="PROSITE" id="PS00383">
    <property type="entry name" value="TYR_PHOSPHATASE_1"/>
    <property type="match status" value="2"/>
</dbReference>
<evidence type="ECO:0000313" key="21">
    <source>
        <dbReference type="Proteomes" id="UP000694888"/>
    </source>
</evidence>
<keyword evidence="8" id="KW-0904">Protein phosphatase</keyword>
<dbReference type="InterPro" id="IPR029021">
    <property type="entry name" value="Prot-tyrosine_phosphatase-like"/>
</dbReference>
<dbReference type="PANTHER" id="PTHR46957:SF6">
    <property type="entry name" value="PROTEIN-TYROSINE-PHOSPHATASE"/>
    <property type="match status" value="1"/>
</dbReference>
<feature type="domain" description="Fibronectin type-III" evidence="20">
    <location>
        <begin position="420"/>
        <end position="516"/>
    </location>
</feature>
<feature type="domain" description="Tyrosine-protein phosphatase" evidence="17">
    <location>
        <begin position="1485"/>
        <end position="1740"/>
    </location>
</feature>
<keyword evidence="5 16" id="KW-0732">Signal</keyword>
<dbReference type="InterPro" id="IPR057598">
    <property type="entry name" value="Fn3_PTPRU"/>
</dbReference>
<dbReference type="Pfam" id="PF00041">
    <property type="entry name" value="fn3"/>
    <property type="match status" value="9"/>
</dbReference>
<dbReference type="InterPro" id="IPR003598">
    <property type="entry name" value="Ig_sub2"/>
</dbReference>
<dbReference type="SMART" id="SM00409">
    <property type="entry name" value="IG"/>
    <property type="match status" value="3"/>
</dbReference>
<evidence type="ECO:0000256" key="12">
    <source>
        <dbReference type="ARBA" id="ARBA00023180"/>
    </source>
</evidence>
<dbReference type="SUPFAM" id="SSF49265">
    <property type="entry name" value="Fibronectin type III"/>
    <property type="match status" value="5"/>
</dbReference>
<feature type="domain" description="Tyrosine specific protein phosphatases" evidence="18">
    <location>
        <begin position="1660"/>
        <end position="1731"/>
    </location>
</feature>
<evidence type="ECO:0000256" key="3">
    <source>
        <dbReference type="ARBA" id="ARBA00013064"/>
    </source>
</evidence>
<evidence type="ECO:0000256" key="8">
    <source>
        <dbReference type="ARBA" id="ARBA00022912"/>
    </source>
</evidence>
<keyword evidence="11" id="KW-0675">Receptor</keyword>
<dbReference type="InterPro" id="IPR050713">
    <property type="entry name" value="RTP_Phos/Ushers"/>
</dbReference>
<dbReference type="Pfam" id="PF23144">
    <property type="entry name" value="Fn3_PTPRU"/>
    <property type="match status" value="1"/>
</dbReference>
<dbReference type="PROSITE" id="PS50853">
    <property type="entry name" value="FN3"/>
    <property type="match status" value="9"/>
</dbReference>
<feature type="domain" description="Ig-like" evidence="19">
    <location>
        <begin position="232"/>
        <end position="314"/>
    </location>
</feature>
<evidence type="ECO:0000256" key="4">
    <source>
        <dbReference type="ARBA" id="ARBA00022692"/>
    </source>
</evidence>
<dbReference type="SMART" id="SM00408">
    <property type="entry name" value="IGc2"/>
    <property type="match status" value="3"/>
</dbReference>
<keyword evidence="12" id="KW-0325">Glycoprotein</keyword>
<dbReference type="CDD" id="cd14553">
    <property type="entry name" value="R-PTPc-LAR-1"/>
    <property type="match status" value="1"/>
</dbReference>
<proteinExistence type="inferred from homology"/>
<dbReference type="SUPFAM" id="SSF52799">
    <property type="entry name" value="(Phosphotyrosine protein) phosphatases II"/>
    <property type="match status" value="2"/>
</dbReference>
<feature type="domain" description="Ig-like" evidence="19">
    <location>
        <begin position="137"/>
        <end position="223"/>
    </location>
</feature>
<dbReference type="PROSITE" id="PS50055">
    <property type="entry name" value="TYR_PHOSPHATASE_PTP"/>
    <property type="match status" value="2"/>
</dbReference>
<dbReference type="RefSeq" id="XP_012942031.1">
    <property type="nucleotide sequence ID" value="XM_013086577.1"/>
</dbReference>
<dbReference type="InterPro" id="IPR000387">
    <property type="entry name" value="Tyr_Pase_dom"/>
</dbReference>
<feature type="domain" description="Fibronectin type-III" evidence="20">
    <location>
        <begin position="719"/>
        <end position="821"/>
    </location>
</feature>
<dbReference type="SMART" id="SM00194">
    <property type="entry name" value="PTPc"/>
    <property type="match status" value="2"/>
</dbReference>
<evidence type="ECO:0000256" key="13">
    <source>
        <dbReference type="ARBA" id="ARBA00051722"/>
    </source>
</evidence>
<dbReference type="InterPro" id="IPR003595">
    <property type="entry name" value="Tyr_Pase_cat"/>
</dbReference>
<evidence type="ECO:0000259" key="18">
    <source>
        <dbReference type="PROSITE" id="PS50056"/>
    </source>
</evidence>
<feature type="domain" description="Fibronectin type-III" evidence="20">
    <location>
        <begin position="321"/>
        <end position="415"/>
    </location>
</feature>
<name>A0ABM1A6X8_APLCA</name>
<feature type="domain" description="Fibronectin type-III" evidence="20">
    <location>
        <begin position="523"/>
        <end position="614"/>
    </location>
</feature>
<feature type="chain" id="PRO_5047005531" description="protein-tyrosine-phosphatase" evidence="16">
    <location>
        <begin position="28"/>
        <end position="2040"/>
    </location>
</feature>
<dbReference type="InterPro" id="IPR013098">
    <property type="entry name" value="Ig_I-set"/>
</dbReference>
<evidence type="ECO:0000259" key="20">
    <source>
        <dbReference type="PROSITE" id="PS50853"/>
    </source>
</evidence>
<dbReference type="Gene3D" id="2.60.40.10">
    <property type="entry name" value="Immunoglobulins"/>
    <property type="match status" value="12"/>
</dbReference>
<comment type="catalytic activity">
    <reaction evidence="13">
        <text>O-phospho-L-tyrosyl-[protein] + H2O = L-tyrosyl-[protein] + phosphate</text>
        <dbReference type="Rhea" id="RHEA:10684"/>
        <dbReference type="Rhea" id="RHEA-COMP:10136"/>
        <dbReference type="Rhea" id="RHEA-COMP:20101"/>
        <dbReference type="ChEBI" id="CHEBI:15377"/>
        <dbReference type="ChEBI" id="CHEBI:43474"/>
        <dbReference type="ChEBI" id="CHEBI:46858"/>
        <dbReference type="ChEBI" id="CHEBI:61978"/>
        <dbReference type="EC" id="3.1.3.48"/>
    </reaction>
</comment>
<dbReference type="Pfam" id="PF00102">
    <property type="entry name" value="Y_phosphatase"/>
    <property type="match status" value="2"/>
</dbReference>
<keyword evidence="6" id="KW-0677">Repeat</keyword>
<protein>
    <recommendedName>
        <fullName evidence="3">protein-tyrosine-phosphatase</fullName>
        <ecNumber evidence="3">3.1.3.48</ecNumber>
    </recommendedName>
</protein>
<dbReference type="PROSITE" id="PS50835">
    <property type="entry name" value="IG_LIKE"/>
    <property type="match status" value="3"/>
</dbReference>
<feature type="domain" description="Tyrosine specific protein phosphatases" evidence="18">
    <location>
        <begin position="1949"/>
        <end position="2022"/>
    </location>
</feature>
<dbReference type="Pfam" id="PF07679">
    <property type="entry name" value="I-set"/>
    <property type="match status" value="2"/>
</dbReference>
<feature type="domain" description="Fibronectin type-III" evidence="20">
    <location>
        <begin position="825"/>
        <end position="917"/>
    </location>
</feature>
<feature type="domain" description="Ig-like" evidence="19">
    <location>
        <begin position="31"/>
        <end position="121"/>
    </location>
</feature>
<evidence type="ECO:0000256" key="5">
    <source>
        <dbReference type="ARBA" id="ARBA00022729"/>
    </source>
</evidence>
<dbReference type="PANTHER" id="PTHR46957">
    <property type="entry name" value="CYTOKINE RECEPTOR"/>
    <property type="match status" value="1"/>
</dbReference>
<feature type="domain" description="Fibronectin type-III" evidence="20">
    <location>
        <begin position="1116"/>
        <end position="1219"/>
    </location>
</feature>
<sequence length="2040" mass="231016">MWWGSQFYYALLGLVAAAALQLDSAHASGPPKITLAPRDKKVLEEGTVSFFCRASGNPAPSFHWERLGKRVNARRNRFEVIEAPHISVLRIKPVKANKDNSTFTCVANNGLGEARADAQLKVIRKVDGRDDMLHGYPRIETHPKLRSVEKDRSVLLQCDAKGDPKPTVIWLKDGLPVDTSDPRIQVMESGYLQILNSQESDEATYECVAENEHGVAYSYRAMIYIKVRRIAPKFTRAPEDTRVMPGSDVNLTCVAVGSPMPYVKWRQAAQDLTGDDNIPIGKNILQLTNVVESKNYTCEASSDLGNIEHHVQVIVDALPHPPTGLRGSEVTASTIRLTWERDTKSLDKPHSYTVYYRALTSGAGGRMQEVSGITRPVVTIGQLRAFTRYSFQVVAFNKMGRSRHSDAIEVVTGELAPGSPPETVLARAASSTTVIVQWNEPKIPNGIIQGYKVFYTNKPEQPIFFWDQQEVKSDNQMTTIVDLTPNQTYTITVLAYSNIGQGPMSHPIQVLTTQGAGSQVPYQPLNLVAEAKSPNAILVKWDAPQEAETIKSYELYFNDSHYRQNARVSIDPPVQNYKLINLTPDTVYHIQVSAKSARGEGPRTPMIQVHTPPFKPEAPPEEVSGTAVSEREILVSWKPPDPKKQNGKLEGYRIFVVESGRSDFEEMQKSVPGDELTVRVDGLKTWTNYRVSILAFTKMGDGPRSPPIVIKTDEDVPGEPRRVRVEAINSTSLYAEWEPPDDKEKNGVLRGYQIYYIEVNSNDEPSPGVVEHYEDTHTADVTEAVITSLKADTRYLIQVAAYTRKGDGLRSRPRVITTKGAVPSPPRNLHVDLVQDEPPSVKLTWQRPAETHGDIKSYRVIWGPRGERYEEEALKPEIYSYSTVTLDKGTTYEFRVSAANEVDYGERAVATITTPDGAPSGAPQNFTASGLTETSVRLTWDLPARNLRNGDIVMYQVTYHKLSDPINEEDLNCTDTFVDLVGLEMNTDYMFKIKAYTSRGAGPWSNRLHFRTFGWMPPPPRNVQVRRTSDTNIEVSWDEPEAPVSGFKIYYNMFATPVMHVWQQMEIGPYTVADISGVNPKTVYAVRVQSKSVDGRYGNFSAVVTTDIKEIERDDAVQRFRVTQRLTNLVKLSWDKPKRDGVASYRLYYEGMKTYREDGTVKRVVQKLDEVKIPEQQTTWTVTNLKPKMKFEFNISAVYNDGSEGYMQHLVTETLIDAPPRVAQPQVLAVQKGTIRLSLEQASEKNGPISHYHIVVVPTKSRMAKMPSDYTLDELTSEWLSVSTPASRPYIAARFESRALPPEFYLGNNQEYGSFHNRPLDVDDQYRVFLRAYSVDQRLYTSSNFSDKISIINGWNYNKPTRRPNPVKTTDRDKGQDNPVQGIPDDDASALLTIVAPTCIGAIFIIIACAILTYFFMRKKNKAKGDPMEPESKALMIEPPPYSIDPVEMRRQHYQTPAMISHPPIPIERLAEHIDVLKASDNFKFSQEYESIEPGQQFTWDNSNLEVNKPKNRYANVIAYDHSRVILQPMEGVPGSDYINANYMDGYRKQNAYIATQGPLPETFGDFWRMVWEQRSATIVMMTKLEERSRIKCDQYWPSRGAETYGLMHVQLVDVTELATYTIRTFHMSRYGFSEKREVRQFQFTAWPDHGVPNHPTPLLMFMRRVKASNPTDAGSIIVHCSAGVGRTGAFIVIDAMLERIKHEMTVDIYGHVTCLRAQRNYMVQTEDQYIFIHDALLEAVQCGNTEVPARNLAAHIQKLTAPEPGQAITGMELEFKRLANVKASPNRFVSANLAVNKFKNRLVNILPYETTRVCLQPIRGVDGSDYINASFIDGYRYKRAYVATQGPLAETTEDFWRMLWEHNSTIIVMLTKLREMGREKCHQYWPSERSARYQYFVVDPMTEYNMPQYILREFKVTDARDGQSRTIRQFQFTDWPEQGVPKSGEGFIDFIGQVHKTKEQFGQEGPISVHCSAGVGRTGVFITLSIVLERMRYEGVVDMFQTVKMLRTQRPAMVQTEDQFQFCYRAALEYLGSFDHYAN</sequence>
<dbReference type="InterPro" id="IPR013783">
    <property type="entry name" value="Ig-like_fold"/>
</dbReference>
<organism evidence="21 22">
    <name type="scientific">Aplysia californica</name>
    <name type="common">California sea hare</name>
    <dbReference type="NCBI Taxonomy" id="6500"/>
    <lineage>
        <taxon>Eukaryota</taxon>
        <taxon>Metazoa</taxon>
        <taxon>Spiralia</taxon>
        <taxon>Lophotrochozoa</taxon>
        <taxon>Mollusca</taxon>
        <taxon>Gastropoda</taxon>
        <taxon>Heterobranchia</taxon>
        <taxon>Euthyneura</taxon>
        <taxon>Tectipleura</taxon>
        <taxon>Aplysiida</taxon>
        <taxon>Aplysioidea</taxon>
        <taxon>Aplysiidae</taxon>
        <taxon>Aplysia</taxon>
    </lineage>
</organism>
<evidence type="ECO:0000259" key="17">
    <source>
        <dbReference type="PROSITE" id="PS50055"/>
    </source>
</evidence>
<comment type="similarity">
    <text evidence="2">Belongs to the protein-tyrosine phosphatase family. Receptor class 2A subfamily.</text>
</comment>
<reference evidence="22" key="1">
    <citation type="submission" date="2025-08" db="UniProtKB">
        <authorList>
            <consortium name="RefSeq"/>
        </authorList>
    </citation>
    <scope>IDENTIFICATION</scope>
</reference>
<feature type="signal peptide" evidence="16">
    <location>
        <begin position="1"/>
        <end position="27"/>
    </location>
</feature>
<keyword evidence="7" id="KW-0378">Hydrolase</keyword>
<keyword evidence="10 15" id="KW-0472">Membrane</keyword>
<evidence type="ECO:0000256" key="11">
    <source>
        <dbReference type="ARBA" id="ARBA00023170"/>
    </source>
</evidence>
<feature type="domain" description="Fibronectin type-III" evidence="20">
    <location>
        <begin position="1020"/>
        <end position="1111"/>
    </location>
</feature>
<dbReference type="EC" id="3.1.3.48" evidence="3"/>
<dbReference type="PRINTS" id="PR00700">
    <property type="entry name" value="PRTYPHPHTASE"/>
</dbReference>
<feature type="domain" description="Tyrosine-protein phosphatase" evidence="17">
    <location>
        <begin position="1772"/>
        <end position="2031"/>
    </location>
</feature>
<dbReference type="Gene3D" id="3.90.190.10">
    <property type="entry name" value="Protein tyrosine phosphatase superfamily"/>
    <property type="match status" value="2"/>
</dbReference>
<evidence type="ECO:0000256" key="7">
    <source>
        <dbReference type="ARBA" id="ARBA00022801"/>
    </source>
</evidence>
<dbReference type="InterPro" id="IPR036179">
    <property type="entry name" value="Ig-like_dom_sf"/>
</dbReference>
<dbReference type="InterPro" id="IPR003961">
    <property type="entry name" value="FN3_dom"/>
</dbReference>
<dbReference type="Proteomes" id="UP000694888">
    <property type="component" value="Unplaced"/>
</dbReference>
<evidence type="ECO:0000256" key="15">
    <source>
        <dbReference type="SAM" id="Phobius"/>
    </source>
</evidence>
<accession>A0ABM1A6X8</accession>
<evidence type="ECO:0000313" key="22">
    <source>
        <dbReference type="RefSeq" id="XP_012942031.1"/>
    </source>
</evidence>
<dbReference type="InterPro" id="IPR007110">
    <property type="entry name" value="Ig-like_dom"/>
</dbReference>
<feature type="domain" description="Fibronectin type-III" evidence="20">
    <location>
        <begin position="922"/>
        <end position="1019"/>
    </location>
</feature>
<evidence type="ECO:0000256" key="9">
    <source>
        <dbReference type="ARBA" id="ARBA00022989"/>
    </source>
</evidence>
<evidence type="ECO:0000259" key="19">
    <source>
        <dbReference type="PROSITE" id="PS50835"/>
    </source>
</evidence>
<keyword evidence="21" id="KW-1185">Reference proteome</keyword>
<keyword evidence="9 15" id="KW-1133">Transmembrane helix</keyword>
<feature type="transmembrane region" description="Helical" evidence="15">
    <location>
        <begin position="1390"/>
        <end position="1416"/>
    </location>
</feature>
<dbReference type="SMART" id="SM00404">
    <property type="entry name" value="PTPc_motif"/>
    <property type="match status" value="2"/>
</dbReference>
<keyword evidence="4 15" id="KW-0812">Transmembrane</keyword>
<feature type="region of interest" description="Disordered" evidence="14">
    <location>
        <begin position="1360"/>
        <end position="1382"/>
    </location>
</feature>
<comment type="subcellular location">
    <subcellularLocation>
        <location evidence="1">Membrane</location>
        <topology evidence="1">Single-pass type I membrane protein</topology>
    </subcellularLocation>
</comment>
<dbReference type="InterPro" id="IPR003599">
    <property type="entry name" value="Ig_sub"/>
</dbReference>
<evidence type="ECO:0000256" key="1">
    <source>
        <dbReference type="ARBA" id="ARBA00004479"/>
    </source>
</evidence>
<evidence type="ECO:0000256" key="14">
    <source>
        <dbReference type="SAM" id="MobiDB-lite"/>
    </source>
</evidence>
<dbReference type="SMART" id="SM00060">
    <property type="entry name" value="FN3"/>
    <property type="match status" value="10"/>
</dbReference>
<dbReference type="CDD" id="cd00063">
    <property type="entry name" value="FN3"/>
    <property type="match status" value="9"/>
</dbReference>
<evidence type="ECO:0000256" key="16">
    <source>
        <dbReference type="SAM" id="SignalP"/>
    </source>
</evidence>
<dbReference type="PROSITE" id="PS50056">
    <property type="entry name" value="TYR_PHOSPHATASE_2"/>
    <property type="match status" value="2"/>
</dbReference>
<evidence type="ECO:0000256" key="2">
    <source>
        <dbReference type="ARBA" id="ARBA00010504"/>
    </source>
</evidence>